<dbReference type="PANTHER" id="PTHR33939:SF1">
    <property type="entry name" value="DUF4371 DOMAIN-CONTAINING PROTEIN"/>
    <property type="match status" value="1"/>
</dbReference>
<keyword evidence="4" id="KW-1185">Reference proteome</keyword>
<evidence type="ECO:0000259" key="2">
    <source>
        <dbReference type="Pfam" id="PF13358"/>
    </source>
</evidence>
<dbReference type="Gene3D" id="3.30.420.10">
    <property type="entry name" value="Ribonuclease H-like superfamily/Ribonuclease H"/>
    <property type="match status" value="1"/>
</dbReference>
<feature type="non-terminal residue" evidence="3">
    <location>
        <position position="1"/>
    </location>
</feature>
<dbReference type="InterPro" id="IPR036397">
    <property type="entry name" value="RNaseH_sf"/>
</dbReference>
<evidence type="ECO:0000313" key="4">
    <source>
        <dbReference type="Proteomes" id="UP000243579"/>
    </source>
</evidence>
<protein>
    <recommendedName>
        <fullName evidence="2">Tc1-like transposase DDE domain-containing protein</fullName>
    </recommendedName>
</protein>
<evidence type="ECO:0000256" key="1">
    <source>
        <dbReference type="SAM" id="MobiDB-lite"/>
    </source>
</evidence>
<dbReference type="AlphaFoldDB" id="A0A1V9YDC9"/>
<sequence>YHGNFNAVQFEDWLRKLCTTLARTHGPCIIHLDGAKYHKRQLNPQPTTKWLKADIQTWLMQRRIRFTSTAVKAVLLEITKAHREPAHYACVQIAAEYDHRVLYTPPYHPELQPIEIIWAVAKNRIAVDLAETMDELGQKIAASFSRVTSNTWVKALRKAQGCEDFYMAMADGEALAEDDAVEGDQDGPQLDELVGEEEQ</sequence>
<organism evidence="3 4">
    <name type="scientific">Achlya hypogyna</name>
    <name type="common">Oomycete</name>
    <name type="synonym">Protoachlya hypogyna</name>
    <dbReference type="NCBI Taxonomy" id="1202772"/>
    <lineage>
        <taxon>Eukaryota</taxon>
        <taxon>Sar</taxon>
        <taxon>Stramenopiles</taxon>
        <taxon>Oomycota</taxon>
        <taxon>Saprolegniomycetes</taxon>
        <taxon>Saprolegniales</taxon>
        <taxon>Achlyaceae</taxon>
        <taxon>Achlya</taxon>
    </lineage>
</organism>
<gene>
    <name evidence="3" type="ORF">ACHHYP_14392</name>
</gene>
<feature type="region of interest" description="Disordered" evidence="1">
    <location>
        <begin position="176"/>
        <end position="199"/>
    </location>
</feature>
<dbReference type="Pfam" id="PF13358">
    <property type="entry name" value="DDE_3"/>
    <property type="match status" value="1"/>
</dbReference>
<proteinExistence type="predicted"/>
<accession>A0A1V9YDC9</accession>
<dbReference type="OrthoDB" id="74500at2759"/>
<feature type="compositionally biased region" description="Acidic residues" evidence="1">
    <location>
        <begin position="176"/>
        <end position="185"/>
    </location>
</feature>
<comment type="caution">
    <text evidence="3">The sequence shown here is derived from an EMBL/GenBank/DDBJ whole genome shotgun (WGS) entry which is preliminary data.</text>
</comment>
<dbReference type="EMBL" id="JNBR01002097">
    <property type="protein sequence ID" value="OQR83702.1"/>
    <property type="molecule type" value="Genomic_DNA"/>
</dbReference>
<dbReference type="GO" id="GO:0003676">
    <property type="term" value="F:nucleic acid binding"/>
    <property type="evidence" value="ECO:0007669"/>
    <property type="project" value="InterPro"/>
</dbReference>
<reference evidence="3 4" key="1">
    <citation type="journal article" date="2014" name="Genome Biol. Evol.">
        <title>The secreted proteins of Achlya hypogyna and Thraustotheca clavata identify the ancestral oomycete secretome and reveal gene acquisitions by horizontal gene transfer.</title>
        <authorList>
            <person name="Misner I."/>
            <person name="Blouin N."/>
            <person name="Leonard G."/>
            <person name="Richards T.A."/>
            <person name="Lane C.E."/>
        </authorList>
    </citation>
    <scope>NUCLEOTIDE SEQUENCE [LARGE SCALE GENOMIC DNA]</scope>
    <source>
        <strain evidence="3 4">ATCC 48635</strain>
    </source>
</reference>
<feature type="domain" description="Tc1-like transposase DDE" evidence="2">
    <location>
        <begin position="2"/>
        <end position="133"/>
    </location>
</feature>
<evidence type="ECO:0000313" key="3">
    <source>
        <dbReference type="EMBL" id="OQR83702.1"/>
    </source>
</evidence>
<dbReference type="Proteomes" id="UP000243579">
    <property type="component" value="Unassembled WGS sequence"/>
</dbReference>
<dbReference type="PANTHER" id="PTHR33939">
    <property type="entry name" value="PROTEIN CBG22215"/>
    <property type="match status" value="1"/>
</dbReference>
<dbReference type="InterPro" id="IPR038717">
    <property type="entry name" value="Tc1-like_DDE_dom"/>
</dbReference>
<name>A0A1V9YDC9_ACHHY</name>